<dbReference type="Gene3D" id="2.60.120.260">
    <property type="entry name" value="Galactose-binding domain-like"/>
    <property type="match status" value="1"/>
</dbReference>
<dbReference type="PROSITE" id="PS51257">
    <property type="entry name" value="PROKAR_LIPOPROTEIN"/>
    <property type="match status" value="1"/>
</dbReference>
<evidence type="ECO:0000313" key="4">
    <source>
        <dbReference type="Proteomes" id="UP000239068"/>
    </source>
</evidence>
<feature type="chain" id="PRO_5015615109" description="DUF4842 domain-containing protein" evidence="1">
    <location>
        <begin position="24"/>
        <end position="579"/>
    </location>
</feature>
<dbReference type="OrthoDB" id="1204817at2"/>
<proteinExistence type="predicted"/>
<dbReference type="Proteomes" id="UP000239068">
    <property type="component" value="Unassembled WGS sequence"/>
</dbReference>
<reference evidence="3 4" key="1">
    <citation type="submission" date="2016-12" db="EMBL/GenBank/DDBJ databases">
        <title>Trade-off between light-utilization and light-protection in marine flavobacteria.</title>
        <authorList>
            <person name="Kumagai Y."/>
            <person name="Yoshizawa S."/>
            <person name="Kogure K."/>
            <person name="Iwasaki W."/>
        </authorList>
    </citation>
    <scope>NUCLEOTIDE SEQUENCE [LARGE SCALE GENOMIC DNA]</scope>
    <source>
        <strain evidence="3 4">ATCC 43844</strain>
    </source>
</reference>
<keyword evidence="4" id="KW-1185">Reference proteome</keyword>
<comment type="caution">
    <text evidence="3">The sequence shown here is derived from an EMBL/GenBank/DDBJ whole genome shotgun (WGS) entry which is preliminary data.</text>
</comment>
<dbReference type="AlphaFoldDB" id="A0A2S7WZ62"/>
<evidence type="ECO:0000259" key="2">
    <source>
        <dbReference type="Pfam" id="PF16130"/>
    </source>
</evidence>
<name>A0A2S7WZ62_9FLAO</name>
<dbReference type="InterPro" id="IPR031025">
    <property type="entry name" value="LruC_dom"/>
</dbReference>
<sequence length="579" mass="63414">MKAPKLHFILIFLVIFTSCVPNEGDLQPQETAETPVDAIKVLESLSIPSSFNFETERAVTLTINDTTPYVSYEIFAYSDNVGTETENISEALNNLLFAGKLFNGELSQVFSLSSVYGKVYLLRKDGLEYTSQILTVLNNQIDFKFANKSANKSTGTSKTNNTGCTECTTNFFLNGSFENGPELPNNKPINPKEQDVDGWSTTASNNKIELWKSGNNGVSSQNGLYFTALNAKKNTAVYQRICTSPGAEITWSVWHRGGQGTDVSVVKIGQYLTTATTEATMTTNNTAWIKYTGTYTVPAGQVDTYFIFEAVSSHNNDKSDGNFIDNVVIAETVAGTCASITSKMFYPTEFTKANIAFEDQWPYTGDYDFNDLVMNYNIVTTLNAQNKVTQIDYNYTVESIGGSYRNGFGIELEGVLPSAVASVSGANLTEGIITNNANGTEQSQPNAVIVFFDNGHINEGLSNTISIIFTNPITTASLGTAPFNPFLIINRNRLKEIHLPTKPTTYFPTTTNIVTSPTVKDSDGDFKTTTGLPWAINVAGNYKAPKEKITITEGYNFFSNWASSGGKSKVDWHEDKTGH</sequence>
<accession>A0A2S7WZ62</accession>
<keyword evidence="1" id="KW-0732">Signal</keyword>
<gene>
    <name evidence="3" type="ORF">BTO16_09610</name>
</gene>
<evidence type="ECO:0000256" key="1">
    <source>
        <dbReference type="SAM" id="SignalP"/>
    </source>
</evidence>
<organism evidence="3 4">
    <name type="scientific">Polaribacter glomeratus</name>
    <dbReference type="NCBI Taxonomy" id="102"/>
    <lineage>
        <taxon>Bacteria</taxon>
        <taxon>Pseudomonadati</taxon>
        <taxon>Bacteroidota</taxon>
        <taxon>Flavobacteriia</taxon>
        <taxon>Flavobacteriales</taxon>
        <taxon>Flavobacteriaceae</taxon>
    </lineage>
</organism>
<dbReference type="InterPro" id="IPR032295">
    <property type="entry name" value="DUF4842"/>
</dbReference>
<dbReference type="RefSeq" id="WP_105021361.1">
    <property type="nucleotide sequence ID" value="NZ_MSCM01000001.1"/>
</dbReference>
<feature type="domain" description="DUF4842" evidence="2">
    <location>
        <begin position="386"/>
        <end position="573"/>
    </location>
</feature>
<evidence type="ECO:0000313" key="3">
    <source>
        <dbReference type="EMBL" id="PQJ82816.1"/>
    </source>
</evidence>
<dbReference type="Pfam" id="PF16130">
    <property type="entry name" value="DUF4842"/>
    <property type="match status" value="1"/>
</dbReference>
<feature type="signal peptide" evidence="1">
    <location>
        <begin position="1"/>
        <end position="23"/>
    </location>
</feature>
<protein>
    <recommendedName>
        <fullName evidence="2">DUF4842 domain-containing protein</fullName>
    </recommendedName>
</protein>
<dbReference type="NCBIfam" id="TIGR04456">
    <property type="entry name" value="LruC_dom"/>
    <property type="match status" value="1"/>
</dbReference>
<dbReference type="EMBL" id="MSCM01000001">
    <property type="protein sequence ID" value="PQJ82816.1"/>
    <property type="molecule type" value="Genomic_DNA"/>
</dbReference>